<dbReference type="AlphaFoldDB" id="A0A0P8AAI3"/>
<dbReference type="EMBL" id="LKCM01000137">
    <property type="protein sequence ID" value="KPQ43622.1"/>
    <property type="molecule type" value="Genomic_DNA"/>
</dbReference>
<proteinExistence type="predicted"/>
<organism evidence="2 3">
    <name type="scientific">Candidatus Methanoperedens nitratireducens</name>
    <dbReference type="NCBI Taxonomy" id="1392998"/>
    <lineage>
        <taxon>Archaea</taxon>
        <taxon>Methanobacteriati</taxon>
        <taxon>Methanobacteriota</taxon>
        <taxon>Stenosarchaea group</taxon>
        <taxon>Methanomicrobia</taxon>
        <taxon>Methanosarcinales</taxon>
        <taxon>ANME-2 cluster</taxon>
        <taxon>Candidatus Methanoperedentaceae</taxon>
        <taxon>Candidatus Methanoperedens</taxon>
    </lineage>
</organism>
<accession>A0A0P8AAI3</accession>
<keyword evidence="1" id="KW-1133">Transmembrane helix</keyword>
<evidence type="ECO:0000256" key="1">
    <source>
        <dbReference type="SAM" id="Phobius"/>
    </source>
</evidence>
<keyword evidence="1" id="KW-0812">Transmembrane</keyword>
<gene>
    <name evidence="2" type="ORF">MPEBLZ_01805</name>
</gene>
<evidence type="ECO:0000313" key="3">
    <source>
        <dbReference type="Proteomes" id="UP000050360"/>
    </source>
</evidence>
<keyword evidence="1" id="KW-0472">Membrane</keyword>
<protein>
    <submittedName>
        <fullName evidence="2">Uncharacterized protein</fullName>
    </submittedName>
</protein>
<evidence type="ECO:0000313" key="2">
    <source>
        <dbReference type="EMBL" id="KPQ43622.1"/>
    </source>
</evidence>
<comment type="caution">
    <text evidence="2">The sequence shown here is derived from an EMBL/GenBank/DDBJ whole genome shotgun (WGS) entry which is preliminary data.</text>
</comment>
<dbReference type="Proteomes" id="UP000050360">
    <property type="component" value="Unassembled WGS sequence"/>
</dbReference>
<reference evidence="2 3" key="1">
    <citation type="submission" date="2015-09" db="EMBL/GenBank/DDBJ databases">
        <title>A metagenomics-based metabolic model of nitrate-dependent anaerobic oxidation of methane by Methanoperedens-like archaea.</title>
        <authorList>
            <person name="Arshad A."/>
            <person name="Speth D.R."/>
            <person name="De Graaf R.M."/>
            <person name="Op Den Camp H.J."/>
            <person name="Jetten M.S."/>
            <person name="Welte C.U."/>
        </authorList>
    </citation>
    <scope>NUCLEOTIDE SEQUENCE [LARGE SCALE GENOMIC DNA]</scope>
</reference>
<feature type="transmembrane region" description="Helical" evidence="1">
    <location>
        <begin position="20"/>
        <end position="39"/>
    </location>
</feature>
<name>A0A0P8AAI3_9EURY</name>
<sequence length="171" mass="18925">MEEFESSRDLEAQHLKKSKIKYFLFGFVVLAIVVIVFFGNSFQTKYVCSDGRQVDDPDICSGSNPQVLPLIKTESTTCYSFKEARSHIGETGCIKGEVVQVFTSAAGNTFLNYCSNYKTCPFSAVIFSSDSGEIPNPQKYSGKNVEITGLIRAYQGNAEIIIKSSDQVKIK</sequence>